<evidence type="ECO:0008006" key="4">
    <source>
        <dbReference type="Google" id="ProtNLM"/>
    </source>
</evidence>
<dbReference type="Proteomes" id="UP000002605">
    <property type="component" value="Chromosome 2"/>
</dbReference>
<gene>
    <name evidence="1" type="ordered locus">Cd36_19400</name>
    <name evidence="2" type="ORF">CD36_19400</name>
</gene>
<reference evidence="2 3" key="1">
    <citation type="journal article" date="2009" name="Genome Res.">
        <title>Comparative genomics of the fungal pathogens Candida dubliniensis and Candida albicans.</title>
        <authorList>
            <person name="Jackson A.P."/>
            <person name="Gamble J.A."/>
            <person name="Yeomans T."/>
            <person name="Moran G.P."/>
            <person name="Saunders D."/>
            <person name="Harris D."/>
            <person name="Aslett M."/>
            <person name="Barrell J.F."/>
            <person name="Butler G."/>
            <person name="Citiulo F."/>
            <person name="Coleman D.C."/>
            <person name="de Groot P.W.J."/>
            <person name="Goodwin T.J."/>
            <person name="Quail M.A."/>
            <person name="McQuillan J."/>
            <person name="Munro C.A."/>
            <person name="Pain A."/>
            <person name="Poulter R.T."/>
            <person name="Rajandream M.A."/>
            <person name="Renauld H."/>
            <person name="Spiering M.J."/>
            <person name="Tivey A."/>
            <person name="Gow N.A.R."/>
            <person name="Barrell B."/>
            <person name="Sullivan D.J."/>
            <person name="Berriman M."/>
        </authorList>
    </citation>
    <scope>NUCLEOTIDE SEQUENCE [LARGE SCALE GENOMIC DNA]</scope>
    <source>
        <strain evidence="3">CD36 / ATCC MYA-646 / CBS 7987 / NCPF 3949 / NRRL Y-17841</strain>
    </source>
</reference>
<dbReference type="RefSeq" id="XP_002418419.1">
    <property type="nucleotide sequence ID" value="XM_002418374.1"/>
</dbReference>
<dbReference type="KEGG" id="cdu:CD36_19400"/>
<evidence type="ECO:0000313" key="2">
    <source>
        <dbReference type="EMBL" id="CAX43720.1"/>
    </source>
</evidence>
<dbReference type="HOGENOM" id="CLU_976586_0_0_1"/>
<evidence type="ECO:0000313" key="1">
    <source>
        <dbReference type="CGD" id="CAL0000164998"/>
    </source>
</evidence>
<protein>
    <recommendedName>
        <fullName evidence="4">RRM domain-containing protein</fullName>
    </recommendedName>
</protein>
<keyword evidence="3" id="KW-1185">Reference proteome</keyword>
<dbReference type="EMBL" id="FM992689">
    <property type="protein sequence ID" value="CAX43720.1"/>
    <property type="molecule type" value="Genomic_DNA"/>
</dbReference>
<dbReference type="CGD" id="CAL0000164998">
    <property type="gene designation" value="Cd36_19400"/>
</dbReference>
<dbReference type="OrthoDB" id="4020893at2759"/>
<dbReference type="SUPFAM" id="SSF54928">
    <property type="entry name" value="RNA-binding domain, RBD"/>
    <property type="match status" value="1"/>
</dbReference>
<dbReference type="GO" id="GO:0003676">
    <property type="term" value="F:nucleic acid binding"/>
    <property type="evidence" value="ECO:0007669"/>
    <property type="project" value="InterPro"/>
</dbReference>
<dbReference type="AlphaFoldDB" id="B9WBE9"/>
<sequence>MEDKAMFHNDKEHVGIKSSTLRSLFGFKDKVSLSSTIVAKPNEESNNNDTSAEEHCSQFTSTITKTVHIRVPLLDVFQEPKFHDYHWKLKLLPQWQTYLLIYVCLTNGDSLITQLYQDIKEFIDYYQKLDEVAILIHSSNQSFHYSMLKYCSPIFVINMVISNSKWLYLINNYMMTSVFKEMNLQMVKYYNFGFPRVVLSVFGIPASVNKQELISFFEKLGKLISIKFAPIGKLTKFHVISLQFSRFSNFTVIKSQILKFKSAYLSSKQALTLTKKQKKTSDLVL</sequence>
<dbReference type="VEuPathDB" id="FungiDB:CD36_19400"/>
<dbReference type="InterPro" id="IPR035979">
    <property type="entry name" value="RBD_domain_sf"/>
</dbReference>
<name>B9WBE9_CANDC</name>
<dbReference type="GeneID" id="8045971"/>
<proteinExistence type="predicted"/>
<accession>B9WBE9</accession>
<organism evidence="2 3">
    <name type="scientific">Candida dubliniensis (strain CD36 / ATCC MYA-646 / CBS 7987 / NCPF 3949 / NRRL Y-17841)</name>
    <name type="common">Yeast</name>
    <dbReference type="NCBI Taxonomy" id="573826"/>
    <lineage>
        <taxon>Eukaryota</taxon>
        <taxon>Fungi</taxon>
        <taxon>Dikarya</taxon>
        <taxon>Ascomycota</taxon>
        <taxon>Saccharomycotina</taxon>
        <taxon>Pichiomycetes</taxon>
        <taxon>Debaryomycetaceae</taxon>
        <taxon>Candida/Lodderomyces clade</taxon>
        <taxon>Candida</taxon>
    </lineage>
</organism>
<evidence type="ECO:0000313" key="3">
    <source>
        <dbReference type="Proteomes" id="UP000002605"/>
    </source>
</evidence>